<dbReference type="RefSeq" id="WP_163741256.1">
    <property type="nucleotide sequence ID" value="NZ_AP022610.1"/>
</dbReference>
<sequence length="176" mass="18764">MTEAVTTTTSHVATRLDIATSVPFETFCDALESAAPRFQRGPIDDIAARGGSWDEVLAAVARNAPHGLMIFSSLEAAPLMATAGIATRATGYLIGNHTIAERMFRHDPLALLYAPLRMLVHADDDGNAVLSLDQPSTLFGSLEDPRITAVGRELDGKVRGLLHAMGIEAHFPTDGD</sequence>
<dbReference type="EMBL" id="AP022610">
    <property type="protein sequence ID" value="BBZ30145.1"/>
    <property type="molecule type" value="Genomic_DNA"/>
</dbReference>
<feature type="domain" description="DUF302" evidence="1">
    <location>
        <begin position="90"/>
        <end position="135"/>
    </location>
</feature>
<dbReference type="CDD" id="cd14797">
    <property type="entry name" value="DUF302"/>
    <property type="match status" value="1"/>
</dbReference>
<evidence type="ECO:0000313" key="2">
    <source>
        <dbReference type="EMBL" id="BBZ30145.1"/>
    </source>
</evidence>
<dbReference type="InterPro" id="IPR035923">
    <property type="entry name" value="TT1751-like_sf"/>
</dbReference>
<evidence type="ECO:0000259" key="1">
    <source>
        <dbReference type="Pfam" id="PF03625"/>
    </source>
</evidence>
<accession>A0A7I7XLU0</accession>
<dbReference type="InterPro" id="IPR005180">
    <property type="entry name" value="DUF302"/>
</dbReference>
<dbReference type="AlphaFoldDB" id="A0A7I7XLU0"/>
<reference evidence="2 3" key="1">
    <citation type="journal article" date="2019" name="Emerg. Microbes Infect.">
        <title>Comprehensive subspecies identification of 175 nontuberculous mycobacteria species based on 7547 genomic profiles.</title>
        <authorList>
            <person name="Matsumoto Y."/>
            <person name="Kinjo T."/>
            <person name="Motooka D."/>
            <person name="Nabeya D."/>
            <person name="Jung N."/>
            <person name="Uechi K."/>
            <person name="Horii T."/>
            <person name="Iida T."/>
            <person name="Fujita J."/>
            <person name="Nakamura S."/>
        </authorList>
    </citation>
    <scope>NUCLEOTIDE SEQUENCE [LARGE SCALE GENOMIC DNA]</scope>
    <source>
        <strain evidence="2 3">JCM 13574</strain>
    </source>
</reference>
<gene>
    <name evidence="2" type="ORF">MMAD_44400</name>
</gene>
<organism evidence="2 3">
    <name type="scientific">Mycolicibacterium madagascariense</name>
    <dbReference type="NCBI Taxonomy" id="212765"/>
    <lineage>
        <taxon>Bacteria</taxon>
        <taxon>Bacillati</taxon>
        <taxon>Actinomycetota</taxon>
        <taxon>Actinomycetes</taxon>
        <taxon>Mycobacteriales</taxon>
        <taxon>Mycobacteriaceae</taxon>
        <taxon>Mycolicibacterium</taxon>
    </lineage>
</organism>
<dbReference type="Gene3D" id="3.30.310.70">
    <property type="entry name" value="TT1751-like domain"/>
    <property type="match status" value="1"/>
</dbReference>
<evidence type="ECO:0000313" key="3">
    <source>
        <dbReference type="Proteomes" id="UP000466517"/>
    </source>
</evidence>
<dbReference type="SUPFAM" id="SSF103247">
    <property type="entry name" value="TT1751-like"/>
    <property type="match status" value="1"/>
</dbReference>
<dbReference type="KEGG" id="mmag:MMAD_44400"/>
<protein>
    <recommendedName>
        <fullName evidence="1">DUF302 domain-containing protein</fullName>
    </recommendedName>
</protein>
<proteinExistence type="predicted"/>
<name>A0A7I7XLU0_9MYCO</name>
<keyword evidence="3" id="KW-1185">Reference proteome</keyword>
<dbReference type="Proteomes" id="UP000466517">
    <property type="component" value="Chromosome"/>
</dbReference>
<dbReference type="Pfam" id="PF03625">
    <property type="entry name" value="DUF302"/>
    <property type="match status" value="1"/>
</dbReference>